<dbReference type="InterPro" id="IPR007138">
    <property type="entry name" value="ABM_dom"/>
</dbReference>
<proteinExistence type="predicted"/>
<evidence type="ECO:0000313" key="3">
    <source>
        <dbReference type="EMBL" id="SOB54025.1"/>
    </source>
</evidence>
<sequence>MPQSTVAIHTTRVLARAGCSGQVEACLSPLIEPTLQMQGCLHFALQQSRNEPLLWHVVGYWQDQASMLAYFESPLMQVYSVLMHSHVVDRLDFQSDCDAAVSGLQKRAG</sequence>
<dbReference type="Proteomes" id="UP000216897">
    <property type="component" value="Unassembled WGS sequence"/>
</dbReference>
<dbReference type="Gene3D" id="3.30.70.100">
    <property type="match status" value="1"/>
</dbReference>
<dbReference type="EMBL" id="NQKG01000026">
    <property type="protein sequence ID" value="OZY53110.1"/>
    <property type="molecule type" value="Genomic_DNA"/>
</dbReference>
<keyword evidence="4" id="KW-1185">Reference proteome</keyword>
<evidence type="ECO:0000313" key="5">
    <source>
        <dbReference type="Proteomes" id="UP000219564"/>
    </source>
</evidence>
<dbReference type="GO" id="GO:0004497">
    <property type="term" value="F:monooxygenase activity"/>
    <property type="evidence" value="ECO:0007669"/>
    <property type="project" value="UniProtKB-KW"/>
</dbReference>
<dbReference type="Proteomes" id="UP000219564">
    <property type="component" value="Unassembled WGS sequence"/>
</dbReference>
<evidence type="ECO:0000313" key="2">
    <source>
        <dbReference type="EMBL" id="OZY53110.1"/>
    </source>
</evidence>
<dbReference type="AlphaFoldDB" id="A0AAX2HAZ3"/>
<protein>
    <submittedName>
        <fullName evidence="2">Antibiotic biosynthesis monooxygenase</fullName>
    </submittedName>
</protein>
<evidence type="ECO:0000313" key="4">
    <source>
        <dbReference type="Proteomes" id="UP000216897"/>
    </source>
</evidence>
<organism evidence="3 5">
    <name type="scientific">Pseudomonas lundensis</name>
    <dbReference type="NCBI Taxonomy" id="86185"/>
    <lineage>
        <taxon>Bacteria</taxon>
        <taxon>Pseudomonadati</taxon>
        <taxon>Pseudomonadota</taxon>
        <taxon>Gammaproteobacteria</taxon>
        <taxon>Pseudomonadales</taxon>
        <taxon>Pseudomonadaceae</taxon>
        <taxon>Pseudomonas</taxon>
    </lineage>
</organism>
<dbReference type="SUPFAM" id="SSF54909">
    <property type="entry name" value="Dimeric alpha+beta barrel"/>
    <property type="match status" value="1"/>
</dbReference>
<accession>A0AAX2HAZ3</accession>
<reference evidence="3 5" key="2">
    <citation type="submission" date="2017-08" db="EMBL/GenBank/DDBJ databases">
        <authorList>
            <person name="Chaillou S."/>
        </authorList>
    </citation>
    <scope>NUCLEOTIDE SEQUENCE [LARGE SCALE GENOMIC DNA]</scope>
    <source>
        <strain evidence="3 5">MFPA15A1205</strain>
    </source>
</reference>
<keyword evidence="2" id="KW-0503">Monooxygenase</keyword>
<name>A0AAX2HAZ3_9PSED</name>
<keyword evidence="2" id="KW-0560">Oxidoreductase</keyword>
<dbReference type="RefSeq" id="WP_047274224.1">
    <property type="nucleotide sequence ID" value="NZ_CP075177.1"/>
</dbReference>
<feature type="domain" description="ABM" evidence="1">
    <location>
        <begin position="12"/>
        <end position="78"/>
    </location>
</feature>
<dbReference type="InterPro" id="IPR011008">
    <property type="entry name" value="Dimeric_a/b-barrel"/>
</dbReference>
<reference evidence="2 4" key="1">
    <citation type="submission" date="2017-08" db="EMBL/GenBank/DDBJ databases">
        <title>Genomic and metabolic characterisation of spoilage-associated Pseudomonas species.</title>
        <authorList>
            <person name="Stanborough T."/>
            <person name="Fegan N."/>
            <person name="Powell S.M."/>
            <person name="Singh T."/>
            <person name="Tamplin M.L."/>
            <person name="Chandry P.S."/>
        </authorList>
    </citation>
    <scope>NUCLEOTIDE SEQUENCE [LARGE SCALE GENOMIC DNA]</scope>
    <source>
        <strain evidence="2 4">L1814</strain>
    </source>
</reference>
<dbReference type="Pfam" id="PF03992">
    <property type="entry name" value="ABM"/>
    <property type="match status" value="1"/>
</dbReference>
<dbReference type="KEGG" id="plq:AA042_04210"/>
<dbReference type="EMBL" id="OBKZ01000043">
    <property type="protein sequence ID" value="SOB54025.1"/>
    <property type="molecule type" value="Genomic_DNA"/>
</dbReference>
<gene>
    <name evidence="2" type="ORF">CJF38_20090</name>
    <name evidence="3" type="ORF">PLUA15_480015</name>
</gene>
<comment type="caution">
    <text evidence="3">The sequence shown here is derived from an EMBL/GenBank/DDBJ whole genome shotgun (WGS) entry which is preliminary data.</text>
</comment>
<evidence type="ECO:0000259" key="1">
    <source>
        <dbReference type="Pfam" id="PF03992"/>
    </source>
</evidence>